<gene>
    <name evidence="1" type="ORF">B0H16DRAFT_1749095</name>
</gene>
<dbReference type="EMBL" id="JARKIB010000556">
    <property type="protein sequence ID" value="KAJ7700263.1"/>
    <property type="molecule type" value="Genomic_DNA"/>
</dbReference>
<accession>A0AAD7GLF5</accession>
<dbReference type="Proteomes" id="UP001215598">
    <property type="component" value="Unassembled WGS sequence"/>
</dbReference>
<protein>
    <submittedName>
        <fullName evidence="1">Uncharacterized protein</fullName>
    </submittedName>
</protein>
<dbReference type="AlphaFoldDB" id="A0AAD7GLF5"/>
<keyword evidence="2" id="KW-1185">Reference proteome</keyword>
<evidence type="ECO:0000313" key="1">
    <source>
        <dbReference type="EMBL" id="KAJ7700263.1"/>
    </source>
</evidence>
<sequence length="239" mass="27043">MDITLKHYKDTWEAFAFSTIRPHALACGVHWEFGCDCTDLALEVIDRLRLEPDADTRYLWTGRHGCAIVMEPGIVIDSSARRPFHLESPPMHLQTSWEYNSGAEILSYIDRNAVPHPFSPVSRTTFTTILHANASNDRACVVLFRCWTHKAGGEGAFCGRIEYTFKTGILSCGTGKQSTERTLNLRSDPPDHIQVKVPSIVRIAFHDHHFGRAERTAQWQGMKDTFLDFLVAKEKAARL</sequence>
<organism evidence="1 2">
    <name type="scientific">Mycena metata</name>
    <dbReference type="NCBI Taxonomy" id="1033252"/>
    <lineage>
        <taxon>Eukaryota</taxon>
        <taxon>Fungi</taxon>
        <taxon>Dikarya</taxon>
        <taxon>Basidiomycota</taxon>
        <taxon>Agaricomycotina</taxon>
        <taxon>Agaricomycetes</taxon>
        <taxon>Agaricomycetidae</taxon>
        <taxon>Agaricales</taxon>
        <taxon>Marasmiineae</taxon>
        <taxon>Mycenaceae</taxon>
        <taxon>Mycena</taxon>
    </lineage>
</organism>
<reference evidence="1" key="1">
    <citation type="submission" date="2023-03" db="EMBL/GenBank/DDBJ databases">
        <title>Massive genome expansion in bonnet fungi (Mycena s.s.) driven by repeated elements and novel gene families across ecological guilds.</title>
        <authorList>
            <consortium name="Lawrence Berkeley National Laboratory"/>
            <person name="Harder C.B."/>
            <person name="Miyauchi S."/>
            <person name="Viragh M."/>
            <person name="Kuo A."/>
            <person name="Thoen E."/>
            <person name="Andreopoulos B."/>
            <person name="Lu D."/>
            <person name="Skrede I."/>
            <person name="Drula E."/>
            <person name="Henrissat B."/>
            <person name="Morin E."/>
            <person name="Kohler A."/>
            <person name="Barry K."/>
            <person name="LaButti K."/>
            <person name="Morin E."/>
            <person name="Salamov A."/>
            <person name="Lipzen A."/>
            <person name="Mereny Z."/>
            <person name="Hegedus B."/>
            <person name="Baldrian P."/>
            <person name="Stursova M."/>
            <person name="Weitz H."/>
            <person name="Taylor A."/>
            <person name="Grigoriev I.V."/>
            <person name="Nagy L.G."/>
            <person name="Martin F."/>
            <person name="Kauserud H."/>
        </authorList>
    </citation>
    <scope>NUCLEOTIDE SEQUENCE</scope>
    <source>
        <strain evidence="1">CBHHK182m</strain>
    </source>
</reference>
<proteinExistence type="predicted"/>
<name>A0AAD7GLF5_9AGAR</name>
<comment type="caution">
    <text evidence="1">The sequence shown here is derived from an EMBL/GenBank/DDBJ whole genome shotgun (WGS) entry which is preliminary data.</text>
</comment>
<evidence type="ECO:0000313" key="2">
    <source>
        <dbReference type="Proteomes" id="UP001215598"/>
    </source>
</evidence>